<feature type="region of interest" description="Disordered" evidence="1">
    <location>
        <begin position="16"/>
        <end position="53"/>
    </location>
</feature>
<feature type="compositionally biased region" description="Basic and acidic residues" evidence="1">
    <location>
        <begin position="22"/>
        <end position="33"/>
    </location>
</feature>
<comment type="caution">
    <text evidence="2">The sequence shown here is derived from an EMBL/GenBank/DDBJ whole genome shotgun (WGS) entry which is preliminary data.</text>
</comment>
<organism evidence="2 3">
    <name type="scientific">Methylocystis hirsuta</name>
    <dbReference type="NCBI Taxonomy" id="369798"/>
    <lineage>
        <taxon>Bacteria</taxon>
        <taxon>Pseudomonadati</taxon>
        <taxon>Pseudomonadota</taxon>
        <taxon>Alphaproteobacteria</taxon>
        <taxon>Hyphomicrobiales</taxon>
        <taxon>Methylocystaceae</taxon>
        <taxon>Methylocystis</taxon>
    </lineage>
</organism>
<reference evidence="2 3" key="1">
    <citation type="submission" date="2018-08" db="EMBL/GenBank/DDBJ databases">
        <title>Genome sequence of Methylocystis hirsuta CSC1, a methanotroph able to accumulate PHAs.</title>
        <authorList>
            <person name="Bordel S."/>
            <person name="Rodriguez E."/>
            <person name="Gancedo J."/>
            <person name="Munoz R."/>
        </authorList>
    </citation>
    <scope>NUCLEOTIDE SEQUENCE [LARGE SCALE GENOMIC DNA]</scope>
    <source>
        <strain evidence="2 3">CSC1</strain>
    </source>
</reference>
<evidence type="ECO:0000313" key="3">
    <source>
        <dbReference type="Proteomes" id="UP000268623"/>
    </source>
</evidence>
<name>A0A3M9XKI4_9HYPH</name>
<protein>
    <submittedName>
        <fullName evidence="2">Uncharacterized protein</fullName>
    </submittedName>
</protein>
<evidence type="ECO:0000256" key="1">
    <source>
        <dbReference type="SAM" id="MobiDB-lite"/>
    </source>
</evidence>
<dbReference type="AlphaFoldDB" id="A0A3M9XKI4"/>
<dbReference type="EMBL" id="QWDD01000001">
    <property type="protein sequence ID" value="RNJ48295.1"/>
    <property type="molecule type" value="Genomic_DNA"/>
</dbReference>
<keyword evidence="3" id="KW-1185">Reference proteome</keyword>
<evidence type="ECO:0000313" key="2">
    <source>
        <dbReference type="EMBL" id="RNJ48295.1"/>
    </source>
</evidence>
<dbReference type="Proteomes" id="UP000268623">
    <property type="component" value="Unassembled WGS sequence"/>
</dbReference>
<gene>
    <name evidence="2" type="ORF">D1O30_00315</name>
</gene>
<accession>A0A3M9XKI4</accession>
<proteinExistence type="predicted"/>
<sequence length="65" mass="6863">MAGLVPAIHAGTLRKCRKMRERSRVDARHKAGHDGAPTLDRLQKSQPPGSASLVLRDAAFAGSSG</sequence>